<keyword evidence="4" id="KW-1003">Cell membrane</keyword>
<evidence type="ECO:0000313" key="18">
    <source>
        <dbReference type="EMBL" id="MCR2803421.1"/>
    </source>
</evidence>
<proteinExistence type="predicted"/>
<dbReference type="InterPro" id="IPR005467">
    <property type="entry name" value="His_kinase_dom"/>
</dbReference>
<evidence type="ECO:0000259" key="16">
    <source>
        <dbReference type="PROSITE" id="PS50109"/>
    </source>
</evidence>
<reference evidence="18" key="1">
    <citation type="submission" date="2022-08" db="EMBL/GenBank/DDBJ databases">
        <title>The genomic sequence of strain Paenibacillus sp. SCIV0701.</title>
        <authorList>
            <person name="Zhao H."/>
        </authorList>
    </citation>
    <scope>NUCLEOTIDE SEQUENCE</scope>
    <source>
        <strain evidence="18">SCIV0701</strain>
    </source>
</reference>
<name>A0A9X2S7U1_9BACL</name>
<comment type="catalytic activity">
    <reaction evidence="1">
        <text>ATP + protein L-histidine = ADP + protein N-phospho-L-histidine.</text>
        <dbReference type="EC" id="2.7.13.3"/>
    </reaction>
</comment>
<keyword evidence="7 15" id="KW-0812">Transmembrane</keyword>
<dbReference type="GO" id="GO:0000155">
    <property type="term" value="F:phosphorelay sensor kinase activity"/>
    <property type="evidence" value="ECO:0007669"/>
    <property type="project" value="InterPro"/>
</dbReference>
<gene>
    <name evidence="18" type="ORF">NQZ67_05935</name>
</gene>
<keyword evidence="10" id="KW-0067">ATP-binding</keyword>
<dbReference type="Pfam" id="PF00672">
    <property type="entry name" value="HAMP"/>
    <property type="match status" value="1"/>
</dbReference>
<evidence type="ECO:0000256" key="2">
    <source>
        <dbReference type="ARBA" id="ARBA00004651"/>
    </source>
</evidence>
<dbReference type="Proteomes" id="UP001141950">
    <property type="component" value="Unassembled WGS sequence"/>
</dbReference>
<dbReference type="EC" id="2.7.13.3" evidence="3"/>
<protein>
    <recommendedName>
        <fullName evidence="3">histidine kinase</fullName>
        <ecNumber evidence="3">2.7.13.3</ecNumber>
    </recommendedName>
</protein>
<dbReference type="RefSeq" id="WP_257443676.1">
    <property type="nucleotide sequence ID" value="NZ_JANIPJ010000003.1"/>
</dbReference>
<dbReference type="Gene3D" id="6.10.340.10">
    <property type="match status" value="1"/>
</dbReference>
<evidence type="ECO:0000256" key="10">
    <source>
        <dbReference type="ARBA" id="ARBA00022840"/>
    </source>
</evidence>
<dbReference type="Pfam" id="PF06580">
    <property type="entry name" value="His_kinase"/>
    <property type="match status" value="1"/>
</dbReference>
<dbReference type="GO" id="GO:0005886">
    <property type="term" value="C:plasma membrane"/>
    <property type="evidence" value="ECO:0007669"/>
    <property type="project" value="UniProtKB-SubCell"/>
</dbReference>
<dbReference type="InterPro" id="IPR050640">
    <property type="entry name" value="Bact_2-comp_sensor_kinase"/>
</dbReference>
<dbReference type="SUPFAM" id="SSF158472">
    <property type="entry name" value="HAMP domain-like"/>
    <property type="match status" value="1"/>
</dbReference>
<evidence type="ECO:0000256" key="9">
    <source>
        <dbReference type="ARBA" id="ARBA00022777"/>
    </source>
</evidence>
<keyword evidence="6" id="KW-0808">Transferase</keyword>
<evidence type="ECO:0000313" key="19">
    <source>
        <dbReference type="Proteomes" id="UP001141950"/>
    </source>
</evidence>
<evidence type="ECO:0000256" key="7">
    <source>
        <dbReference type="ARBA" id="ARBA00022692"/>
    </source>
</evidence>
<feature type="compositionally biased region" description="Basic and acidic residues" evidence="14">
    <location>
        <begin position="529"/>
        <end position="549"/>
    </location>
</feature>
<keyword evidence="13 15" id="KW-0472">Membrane</keyword>
<dbReference type="GO" id="GO:0005524">
    <property type="term" value="F:ATP binding"/>
    <property type="evidence" value="ECO:0007669"/>
    <property type="project" value="UniProtKB-KW"/>
</dbReference>
<dbReference type="InterPro" id="IPR036890">
    <property type="entry name" value="HATPase_C_sf"/>
</dbReference>
<evidence type="ECO:0000256" key="15">
    <source>
        <dbReference type="SAM" id="Phobius"/>
    </source>
</evidence>
<dbReference type="EMBL" id="JANIPJ010000003">
    <property type="protein sequence ID" value="MCR2803421.1"/>
    <property type="molecule type" value="Genomic_DNA"/>
</dbReference>
<comment type="subcellular location">
    <subcellularLocation>
        <location evidence="2">Cell membrane</location>
        <topology evidence="2">Multi-pass membrane protein</topology>
    </subcellularLocation>
</comment>
<evidence type="ECO:0000256" key="14">
    <source>
        <dbReference type="SAM" id="MobiDB-lite"/>
    </source>
</evidence>
<evidence type="ECO:0000256" key="12">
    <source>
        <dbReference type="ARBA" id="ARBA00023012"/>
    </source>
</evidence>
<feature type="transmembrane region" description="Helical" evidence="15">
    <location>
        <begin position="303"/>
        <end position="326"/>
    </location>
</feature>
<dbReference type="SUPFAM" id="SSF55874">
    <property type="entry name" value="ATPase domain of HSP90 chaperone/DNA topoisomerase II/histidine kinase"/>
    <property type="match status" value="1"/>
</dbReference>
<organism evidence="18 19">
    <name type="scientific">Paenibacillus soyae</name>
    <dbReference type="NCBI Taxonomy" id="2969249"/>
    <lineage>
        <taxon>Bacteria</taxon>
        <taxon>Bacillati</taxon>
        <taxon>Bacillota</taxon>
        <taxon>Bacilli</taxon>
        <taxon>Bacillales</taxon>
        <taxon>Paenibacillaceae</taxon>
        <taxon>Paenibacillus</taxon>
    </lineage>
</organism>
<dbReference type="PROSITE" id="PS50109">
    <property type="entry name" value="HIS_KIN"/>
    <property type="match status" value="1"/>
</dbReference>
<feature type="domain" description="HAMP" evidence="17">
    <location>
        <begin position="327"/>
        <end position="379"/>
    </location>
</feature>
<evidence type="ECO:0000256" key="8">
    <source>
        <dbReference type="ARBA" id="ARBA00022741"/>
    </source>
</evidence>
<keyword evidence="11 15" id="KW-1133">Transmembrane helix</keyword>
<dbReference type="PROSITE" id="PS50885">
    <property type="entry name" value="HAMP"/>
    <property type="match status" value="1"/>
</dbReference>
<keyword evidence="12" id="KW-0902">Two-component regulatory system</keyword>
<feature type="region of interest" description="Disordered" evidence="14">
    <location>
        <begin position="529"/>
        <end position="557"/>
    </location>
</feature>
<dbReference type="InterPro" id="IPR003594">
    <property type="entry name" value="HATPase_dom"/>
</dbReference>
<feature type="transmembrane region" description="Helical" evidence="15">
    <location>
        <begin position="16"/>
        <end position="37"/>
    </location>
</feature>
<dbReference type="CDD" id="cd06225">
    <property type="entry name" value="HAMP"/>
    <property type="match status" value="1"/>
</dbReference>
<dbReference type="SMART" id="SM00304">
    <property type="entry name" value="HAMP"/>
    <property type="match status" value="1"/>
</dbReference>
<dbReference type="Gene3D" id="3.30.565.10">
    <property type="entry name" value="Histidine kinase-like ATPase, C-terminal domain"/>
    <property type="match status" value="1"/>
</dbReference>
<sequence>MPNPPKPWLWSRSFRFRLMVTAVVCILVPAFITLALYNMLTKDAVKEEAIEQSRQKLQLVDGYVTNVFDYMLYIANSLQNDSSISVVLKEIAAGKTYEGPNADYERFLDYTKITSKIDNMTIHGDRAYVTILLTDGTRYTNYPLSEFDPLGLQEEPWFPEMNSLRNMQSLWIGTSPTVYPFEASISPYQMTMGRTLRAGVKPYGYVFVTIMEKQVSGIFERLSGGQETLLLDSGGFIISHTDKEKIGDSFPYQASSSGGATRSEIVNVGDESFILTSQRQTLTGWELVSLTPYKQAVFKLNSIFNRVAVLQLVSFVVFFLLFLYLLGNFTKPLVRLGKMAETVQRGNLEVRSNIRGSDEIGYLGQSFDQMLDRVKTMIAEITITQSRKRKAELAMLQAQINPHFLFNVLNSIRMKVMRGGDLDSSEMIASLSKLLRMTITQSNDTIPLHEELSIVSDYVKLMNMRQREKAELVLSPEPDTLMVLVPRFFLQPIIENALIHGLSQRAGTITIATLATAQEIQIRIEDDGKGMDSESLSRLREKLDQEGERPVAGPDHSGRLSGIGLANVCDRMRMTYGDSFHIEVLSEKDAGTRMTIKIPKLKAGEPNV</sequence>
<dbReference type="InterPro" id="IPR010559">
    <property type="entry name" value="Sig_transdc_His_kin_internal"/>
</dbReference>
<evidence type="ECO:0000256" key="1">
    <source>
        <dbReference type="ARBA" id="ARBA00000085"/>
    </source>
</evidence>
<dbReference type="PANTHER" id="PTHR34220:SF11">
    <property type="entry name" value="SENSOR PROTEIN KINASE HPTS"/>
    <property type="match status" value="1"/>
</dbReference>
<dbReference type="AlphaFoldDB" id="A0A9X2S7U1"/>
<dbReference type="InterPro" id="IPR003660">
    <property type="entry name" value="HAMP_dom"/>
</dbReference>
<feature type="domain" description="Histidine kinase" evidence="16">
    <location>
        <begin position="425"/>
        <end position="602"/>
    </location>
</feature>
<evidence type="ECO:0000256" key="3">
    <source>
        <dbReference type="ARBA" id="ARBA00012438"/>
    </source>
</evidence>
<evidence type="ECO:0000256" key="11">
    <source>
        <dbReference type="ARBA" id="ARBA00022989"/>
    </source>
</evidence>
<evidence type="ECO:0000256" key="4">
    <source>
        <dbReference type="ARBA" id="ARBA00022475"/>
    </source>
</evidence>
<evidence type="ECO:0000259" key="17">
    <source>
        <dbReference type="PROSITE" id="PS50885"/>
    </source>
</evidence>
<dbReference type="InterPro" id="IPR033479">
    <property type="entry name" value="dCache_1"/>
</dbReference>
<evidence type="ECO:0000256" key="13">
    <source>
        <dbReference type="ARBA" id="ARBA00023136"/>
    </source>
</evidence>
<dbReference type="Pfam" id="PF02518">
    <property type="entry name" value="HATPase_c"/>
    <property type="match status" value="1"/>
</dbReference>
<accession>A0A9X2S7U1</accession>
<keyword evidence="5" id="KW-0597">Phosphoprotein</keyword>
<evidence type="ECO:0000256" key="5">
    <source>
        <dbReference type="ARBA" id="ARBA00022553"/>
    </source>
</evidence>
<keyword evidence="8" id="KW-0547">Nucleotide-binding</keyword>
<keyword evidence="9 18" id="KW-0418">Kinase</keyword>
<dbReference type="PANTHER" id="PTHR34220">
    <property type="entry name" value="SENSOR HISTIDINE KINASE YPDA"/>
    <property type="match status" value="1"/>
</dbReference>
<dbReference type="Pfam" id="PF02743">
    <property type="entry name" value="dCache_1"/>
    <property type="match status" value="1"/>
</dbReference>
<evidence type="ECO:0000256" key="6">
    <source>
        <dbReference type="ARBA" id="ARBA00022679"/>
    </source>
</evidence>
<comment type="caution">
    <text evidence="18">The sequence shown here is derived from an EMBL/GenBank/DDBJ whole genome shotgun (WGS) entry which is preliminary data.</text>
</comment>
<keyword evidence="19" id="KW-1185">Reference proteome</keyword>